<evidence type="ECO:0000256" key="4">
    <source>
        <dbReference type="ARBA" id="ARBA00022617"/>
    </source>
</evidence>
<gene>
    <name evidence="11" type="ORF">CPB83DRAFT_864047</name>
</gene>
<dbReference type="PROSITE" id="PS00086">
    <property type="entry name" value="CYTOCHROME_P450"/>
    <property type="match status" value="1"/>
</dbReference>
<keyword evidence="8 10" id="KW-0503">Monooxygenase</keyword>
<feature type="binding site" description="axial binding residue" evidence="9">
    <location>
        <position position="390"/>
    </location>
    <ligand>
        <name>heme</name>
        <dbReference type="ChEBI" id="CHEBI:30413"/>
    </ligand>
    <ligandPart>
        <name>Fe</name>
        <dbReference type="ChEBI" id="CHEBI:18248"/>
    </ligandPart>
</feature>
<dbReference type="OrthoDB" id="2789670at2759"/>
<evidence type="ECO:0000256" key="5">
    <source>
        <dbReference type="ARBA" id="ARBA00022723"/>
    </source>
</evidence>
<dbReference type="InterPro" id="IPR036396">
    <property type="entry name" value="Cyt_P450_sf"/>
</dbReference>
<dbReference type="EMBL" id="MU157936">
    <property type="protein sequence ID" value="KAF9522740.1"/>
    <property type="molecule type" value="Genomic_DNA"/>
</dbReference>
<dbReference type="InterPro" id="IPR001128">
    <property type="entry name" value="Cyt_P450"/>
</dbReference>
<evidence type="ECO:0000256" key="9">
    <source>
        <dbReference type="PIRSR" id="PIRSR602401-1"/>
    </source>
</evidence>
<dbReference type="Gene3D" id="1.10.630.10">
    <property type="entry name" value="Cytochrome P450"/>
    <property type="match status" value="1"/>
</dbReference>
<organism evidence="11 12">
    <name type="scientific">Crepidotus variabilis</name>
    <dbReference type="NCBI Taxonomy" id="179855"/>
    <lineage>
        <taxon>Eukaryota</taxon>
        <taxon>Fungi</taxon>
        <taxon>Dikarya</taxon>
        <taxon>Basidiomycota</taxon>
        <taxon>Agaricomycotina</taxon>
        <taxon>Agaricomycetes</taxon>
        <taxon>Agaricomycetidae</taxon>
        <taxon>Agaricales</taxon>
        <taxon>Agaricineae</taxon>
        <taxon>Crepidotaceae</taxon>
        <taxon>Crepidotus</taxon>
    </lineage>
</organism>
<dbReference type="GO" id="GO:0005506">
    <property type="term" value="F:iron ion binding"/>
    <property type="evidence" value="ECO:0007669"/>
    <property type="project" value="InterPro"/>
</dbReference>
<evidence type="ECO:0000313" key="12">
    <source>
        <dbReference type="Proteomes" id="UP000807306"/>
    </source>
</evidence>
<dbReference type="PRINTS" id="PR00463">
    <property type="entry name" value="EP450I"/>
</dbReference>
<evidence type="ECO:0000256" key="3">
    <source>
        <dbReference type="ARBA" id="ARBA00010617"/>
    </source>
</evidence>
<dbReference type="SUPFAM" id="SSF48264">
    <property type="entry name" value="Cytochrome P450"/>
    <property type="match status" value="1"/>
</dbReference>
<keyword evidence="4 9" id="KW-0349">Heme</keyword>
<keyword evidence="5 9" id="KW-0479">Metal-binding</keyword>
<protein>
    <submittedName>
        <fullName evidence="11">Cytochrome P450</fullName>
    </submittedName>
</protein>
<keyword evidence="12" id="KW-1185">Reference proteome</keyword>
<dbReference type="GO" id="GO:0020037">
    <property type="term" value="F:heme binding"/>
    <property type="evidence" value="ECO:0007669"/>
    <property type="project" value="InterPro"/>
</dbReference>
<comment type="cofactor">
    <cofactor evidence="1 9">
        <name>heme</name>
        <dbReference type="ChEBI" id="CHEBI:30413"/>
    </cofactor>
</comment>
<evidence type="ECO:0000256" key="7">
    <source>
        <dbReference type="ARBA" id="ARBA00023004"/>
    </source>
</evidence>
<dbReference type="PANTHER" id="PTHR46300:SF7">
    <property type="entry name" value="P450, PUTATIVE (EUROFUNG)-RELATED"/>
    <property type="match status" value="1"/>
</dbReference>
<reference evidence="11" key="1">
    <citation type="submission" date="2020-11" db="EMBL/GenBank/DDBJ databases">
        <authorList>
            <consortium name="DOE Joint Genome Institute"/>
            <person name="Ahrendt S."/>
            <person name="Riley R."/>
            <person name="Andreopoulos W."/>
            <person name="Labutti K."/>
            <person name="Pangilinan J."/>
            <person name="Ruiz-Duenas F.J."/>
            <person name="Barrasa J.M."/>
            <person name="Sanchez-Garcia M."/>
            <person name="Camarero S."/>
            <person name="Miyauchi S."/>
            <person name="Serrano A."/>
            <person name="Linde D."/>
            <person name="Babiker R."/>
            <person name="Drula E."/>
            <person name="Ayuso-Fernandez I."/>
            <person name="Pacheco R."/>
            <person name="Padilla G."/>
            <person name="Ferreira P."/>
            <person name="Barriuso J."/>
            <person name="Kellner H."/>
            <person name="Castanera R."/>
            <person name="Alfaro M."/>
            <person name="Ramirez L."/>
            <person name="Pisabarro A.G."/>
            <person name="Kuo A."/>
            <person name="Tritt A."/>
            <person name="Lipzen A."/>
            <person name="He G."/>
            <person name="Yan M."/>
            <person name="Ng V."/>
            <person name="Cullen D."/>
            <person name="Martin F."/>
            <person name="Rosso M.-N."/>
            <person name="Henrissat B."/>
            <person name="Hibbett D."/>
            <person name="Martinez A.T."/>
            <person name="Grigoriev I.V."/>
        </authorList>
    </citation>
    <scope>NUCLEOTIDE SEQUENCE</scope>
    <source>
        <strain evidence="11">CBS 506.95</strain>
    </source>
</reference>
<evidence type="ECO:0000256" key="1">
    <source>
        <dbReference type="ARBA" id="ARBA00001971"/>
    </source>
</evidence>
<sequence length="464" mass="53207">MTDIPVNNQWFLFNEWSKVYGDLTYFRILHQHFIVVNKLEVAIELFEKRSNNYSSRPHAAMVDLMGWDFNSALKPYGTVWRNHRRLLHQYLKPEVIPNYQATQEKKVHDMLLQLLESPSNFMSHIRHASGAIIMATMYGHDVQAKDDHFVMIAEKAMERLTYGLFPGTFLVNTISALRYLPRWFPGCAEFKNYARDTRPLTDQMKNDPVQAVQRKMGTGDERRCVAADMLENCRSENELEDIKCVCATMYAGGADTSPASIQSFFYAMANNYQVQIKAQEEIDRVVGRDRLPTFEDRFSMPYAEAIVREVLRWRSITPLAIPHTATEADIYEGYYIPQGTALIANIWSMSRDPAKYDDPETFNPSRFFNPDGTLNDDDVAYEFGFGRRICPARHLARATVWLTIINVLATFDIRKKKDAAGNDIPVNQAYTQSLVSHPMPFECAITPRSDAATALVRDAIAHRD</sequence>
<comment type="caution">
    <text evidence="11">The sequence shown here is derived from an EMBL/GenBank/DDBJ whole genome shotgun (WGS) entry which is preliminary data.</text>
</comment>
<evidence type="ECO:0000256" key="10">
    <source>
        <dbReference type="RuleBase" id="RU000461"/>
    </source>
</evidence>
<evidence type="ECO:0000256" key="2">
    <source>
        <dbReference type="ARBA" id="ARBA00005179"/>
    </source>
</evidence>
<dbReference type="GO" id="GO:0004497">
    <property type="term" value="F:monooxygenase activity"/>
    <property type="evidence" value="ECO:0007669"/>
    <property type="project" value="UniProtKB-KW"/>
</dbReference>
<comment type="pathway">
    <text evidence="2">Secondary metabolite biosynthesis.</text>
</comment>
<accession>A0A9P6JJ79</accession>
<keyword evidence="7 9" id="KW-0408">Iron</keyword>
<evidence type="ECO:0000256" key="8">
    <source>
        <dbReference type="ARBA" id="ARBA00023033"/>
    </source>
</evidence>
<dbReference type="InterPro" id="IPR050364">
    <property type="entry name" value="Cytochrome_P450_fung"/>
</dbReference>
<evidence type="ECO:0000256" key="6">
    <source>
        <dbReference type="ARBA" id="ARBA00023002"/>
    </source>
</evidence>
<dbReference type="CDD" id="cd11065">
    <property type="entry name" value="CYP64-like"/>
    <property type="match status" value="1"/>
</dbReference>
<name>A0A9P6JJ79_9AGAR</name>
<dbReference type="AlphaFoldDB" id="A0A9P6JJ79"/>
<dbReference type="Pfam" id="PF00067">
    <property type="entry name" value="p450"/>
    <property type="match status" value="1"/>
</dbReference>
<comment type="similarity">
    <text evidence="3 10">Belongs to the cytochrome P450 family.</text>
</comment>
<proteinExistence type="inferred from homology"/>
<dbReference type="InterPro" id="IPR017972">
    <property type="entry name" value="Cyt_P450_CS"/>
</dbReference>
<evidence type="ECO:0000313" key="11">
    <source>
        <dbReference type="EMBL" id="KAF9522740.1"/>
    </source>
</evidence>
<dbReference type="Proteomes" id="UP000807306">
    <property type="component" value="Unassembled WGS sequence"/>
</dbReference>
<dbReference type="PANTHER" id="PTHR46300">
    <property type="entry name" value="P450, PUTATIVE (EUROFUNG)-RELATED-RELATED"/>
    <property type="match status" value="1"/>
</dbReference>
<keyword evidence="6 10" id="KW-0560">Oxidoreductase</keyword>
<dbReference type="InterPro" id="IPR002401">
    <property type="entry name" value="Cyt_P450_E_grp-I"/>
</dbReference>
<dbReference type="GO" id="GO:0016705">
    <property type="term" value="F:oxidoreductase activity, acting on paired donors, with incorporation or reduction of molecular oxygen"/>
    <property type="evidence" value="ECO:0007669"/>
    <property type="project" value="InterPro"/>
</dbReference>